<feature type="compositionally biased region" description="Basic and acidic residues" evidence="2">
    <location>
        <begin position="587"/>
        <end position="602"/>
    </location>
</feature>
<organism evidence="4 5">
    <name type="scientific">Shinella lacus</name>
    <dbReference type="NCBI Taxonomy" id="2654216"/>
    <lineage>
        <taxon>Bacteria</taxon>
        <taxon>Pseudomonadati</taxon>
        <taxon>Pseudomonadota</taxon>
        <taxon>Alphaproteobacteria</taxon>
        <taxon>Hyphomicrobiales</taxon>
        <taxon>Rhizobiaceae</taxon>
        <taxon>Shinella</taxon>
    </lineage>
</organism>
<dbReference type="Proteomes" id="UP000996601">
    <property type="component" value="Unassembled WGS sequence"/>
</dbReference>
<protein>
    <submittedName>
        <fullName evidence="4">Tetratricopeptide repeat protein</fullName>
    </submittedName>
</protein>
<proteinExistence type="predicted"/>
<keyword evidence="3" id="KW-0732">Signal</keyword>
<keyword evidence="1" id="KW-0802">TPR repeat</keyword>
<dbReference type="SUPFAM" id="SSF48452">
    <property type="entry name" value="TPR-like"/>
    <property type="match status" value="1"/>
</dbReference>
<accession>A0ABT1RA05</accession>
<reference evidence="4" key="1">
    <citation type="submission" date="2021-07" db="EMBL/GenBank/DDBJ databases">
        <title>Shinella sp. nov., a novel member of the genus Shinella from water.</title>
        <authorList>
            <person name="Deng Y."/>
        </authorList>
    </citation>
    <scope>NUCLEOTIDE SEQUENCE</scope>
    <source>
        <strain evidence="4">CPCC 100929</strain>
    </source>
</reference>
<dbReference type="PANTHER" id="PTHR12558">
    <property type="entry name" value="CELL DIVISION CYCLE 16,23,27"/>
    <property type="match status" value="1"/>
</dbReference>
<dbReference type="SUPFAM" id="SSF81901">
    <property type="entry name" value="HCP-like"/>
    <property type="match status" value="1"/>
</dbReference>
<evidence type="ECO:0000313" key="5">
    <source>
        <dbReference type="Proteomes" id="UP000996601"/>
    </source>
</evidence>
<evidence type="ECO:0000256" key="2">
    <source>
        <dbReference type="SAM" id="MobiDB-lite"/>
    </source>
</evidence>
<dbReference type="Pfam" id="PF00515">
    <property type="entry name" value="TPR_1"/>
    <property type="match status" value="1"/>
</dbReference>
<dbReference type="RefSeq" id="WP_256118540.1">
    <property type="nucleotide sequence ID" value="NZ_WHSB02000006.1"/>
</dbReference>
<dbReference type="PROSITE" id="PS50005">
    <property type="entry name" value="TPR"/>
    <property type="match status" value="1"/>
</dbReference>
<feature type="signal peptide" evidence="3">
    <location>
        <begin position="1"/>
        <end position="22"/>
    </location>
</feature>
<comment type="caution">
    <text evidence="4">The sequence shown here is derived from an EMBL/GenBank/DDBJ whole genome shotgun (WGS) entry which is preliminary data.</text>
</comment>
<evidence type="ECO:0000256" key="1">
    <source>
        <dbReference type="PROSITE-ProRule" id="PRU00339"/>
    </source>
</evidence>
<evidence type="ECO:0000313" key="4">
    <source>
        <dbReference type="EMBL" id="MCQ4631909.1"/>
    </source>
</evidence>
<dbReference type="InterPro" id="IPR011990">
    <property type="entry name" value="TPR-like_helical_dom_sf"/>
</dbReference>
<dbReference type="InterPro" id="IPR019734">
    <property type="entry name" value="TPR_rpt"/>
</dbReference>
<dbReference type="EMBL" id="WHSB02000006">
    <property type="protein sequence ID" value="MCQ4631909.1"/>
    <property type="molecule type" value="Genomic_DNA"/>
</dbReference>
<evidence type="ECO:0000256" key="3">
    <source>
        <dbReference type="SAM" id="SignalP"/>
    </source>
</evidence>
<feature type="repeat" description="TPR" evidence="1">
    <location>
        <begin position="434"/>
        <end position="467"/>
    </location>
</feature>
<dbReference type="Gene3D" id="1.25.40.10">
    <property type="entry name" value="Tetratricopeptide repeat domain"/>
    <property type="match status" value="3"/>
</dbReference>
<feature type="chain" id="PRO_5047371699" evidence="3">
    <location>
        <begin position="23"/>
        <end position="617"/>
    </location>
</feature>
<dbReference type="PANTHER" id="PTHR12558:SF13">
    <property type="entry name" value="CELL DIVISION CYCLE PROTEIN 27 HOMOLOG"/>
    <property type="match status" value="1"/>
</dbReference>
<dbReference type="SMART" id="SM00028">
    <property type="entry name" value="TPR"/>
    <property type="match status" value="8"/>
</dbReference>
<gene>
    <name evidence="4" type="ORF">GB927_017800</name>
</gene>
<dbReference type="Pfam" id="PF13432">
    <property type="entry name" value="TPR_16"/>
    <property type="match status" value="3"/>
</dbReference>
<sequence>MRHSLLLRLLSGVAIAASIVLAGPLAGPQAAYAEDKPAAAAAEDTPFDPLSVNTFSGAFLAARTADFDKDYETAVALYKIALQFDATNTDVKQRLMVTQLMNGDFEEGVKLADALRNDPAVERITAVVRGMEAIRKREYKSAEKILVYNGPNDLDRMMNDLLLAWAKFGDGKSKDAIKLISSMDGPEWLAIFKNYHAGALAAAAGDKATARARLNDAVLDRNGASAAPDTFIRAVMALARLEAHEGNKQKALDAISVGDSFITSYAPLKALRQSIEAGEKQEQQVRTAAQGAAAVLFSIGGALNREGAEDIVSLYMQAARALDPDSDDMLVLLGGLAENQKKPERAIEYYRAVPEKSPMRRISELQLGLNLADTGKVPEAKKHLQELIEADPSDLRSYLALGSVLSDAKDYKDMAALYDRAVEAIGPVPTRNHWSVFFQRAIAYERLKEWEKAEPNFRKALELNPEQPQVLNYLGYSWVDMNINLDEGLDMIRRAVSIKPDDGYIVDSLGWAYYRLNRFTDAVAELERAAELKAGDPTINDHLGDAYWRVGRKLEATFQWNRALGLKPEEAEIPKIKLKIENGLPELKKTEPASAEAKDEKPVQNPSPEGTAVDRKS</sequence>
<feature type="region of interest" description="Disordered" evidence="2">
    <location>
        <begin position="587"/>
        <end position="617"/>
    </location>
</feature>
<name>A0ABT1RA05_9HYPH</name>
<keyword evidence="5" id="KW-1185">Reference proteome</keyword>